<dbReference type="Proteomes" id="UP001229421">
    <property type="component" value="Unassembled WGS sequence"/>
</dbReference>
<protein>
    <submittedName>
        <fullName evidence="1">Uncharacterized protein</fullName>
    </submittedName>
</protein>
<organism evidence="1 2">
    <name type="scientific">Tagetes erecta</name>
    <name type="common">African marigold</name>
    <dbReference type="NCBI Taxonomy" id="13708"/>
    <lineage>
        <taxon>Eukaryota</taxon>
        <taxon>Viridiplantae</taxon>
        <taxon>Streptophyta</taxon>
        <taxon>Embryophyta</taxon>
        <taxon>Tracheophyta</taxon>
        <taxon>Spermatophyta</taxon>
        <taxon>Magnoliopsida</taxon>
        <taxon>eudicotyledons</taxon>
        <taxon>Gunneridae</taxon>
        <taxon>Pentapetalae</taxon>
        <taxon>asterids</taxon>
        <taxon>campanulids</taxon>
        <taxon>Asterales</taxon>
        <taxon>Asteraceae</taxon>
        <taxon>Asteroideae</taxon>
        <taxon>Heliantheae alliance</taxon>
        <taxon>Tageteae</taxon>
        <taxon>Tagetes</taxon>
    </lineage>
</organism>
<gene>
    <name evidence="1" type="ORF">QVD17_32984</name>
</gene>
<reference evidence="1" key="1">
    <citation type="journal article" date="2023" name="bioRxiv">
        <title>Improved chromosome-level genome assembly for marigold (Tagetes erecta).</title>
        <authorList>
            <person name="Jiang F."/>
            <person name="Yuan L."/>
            <person name="Wang S."/>
            <person name="Wang H."/>
            <person name="Xu D."/>
            <person name="Wang A."/>
            <person name="Fan W."/>
        </authorList>
    </citation>
    <scope>NUCLEOTIDE SEQUENCE</scope>
    <source>
        <strain evidence="1">WSJ</strain>
        <tissue evidence="1">Leaf</tissue>
    </source>
</reference>
<dbReference type="EMBL" id="JAUHHV010000009">
    <property type="protein sequence ID" value="KAK1412036.1"/>
    <property type="molecule type" value="Genomic_DNA"/>
</dbReference>
<proteinExistence type="predicted"/>
<evidence type="ECO:0000313" key="2">
    <source>
        <dbReference type="Proteomes" id="UP001229421"/>
    </source>
</evidence>
<dbReference type="AlphaFoldDB" id="A0AAD8NKV3"/>
<name>A0AAD8NKV3_TARER</name>
<keyword evidence="2" id="KW-1185">Reference proteome</keyword>
<accession>A0AAD8NKV3</accession>
<evidence type="ECO:0000313" key="1">
    <source>
        <dbReference type="EMBL" id="KAK1412036.1"/>
    </source>
</evidence>
<sequence length="67" mass="7882">MELSSLIFENDVECCIRTEFSRFSSDHRYWCPDVYPFGRLGTRPFRQLTRSFIFGVKISAGFNKQPP</sequence>
<comment type="caution">
    <text evidence="1">The sequence shown here is derived from an EMBL/GenBank/DDBJ whole genome shotgun (WGS) entry which is preliminary data.</text>
</comment>